<sequence>MKKRQIKSADAAIYRVEIKEAEMNRFYEIINDNQRTKQQYYTLDLDDNTSKLILNPTGKYYTPTIDLDRNWGTDIILIIRDINDSLQEDTLVFMTD</sequence>
<reference evidence="1 2" key="1">
    <citation type="submission" date="2019-03" db="EMBL/GenBank/DDBJ databases">
        <title>Single cell metagenomics reveals metabolic interactions within the superorganism composed of flagellate Streblomastix strix and complex community of Bacteroidetes bacteria on its surface.</title>
        <authorList>
            <person name="Treitli S.C."/>
            <person name="Kolisko M."/>
            <person name="Husnik F."/>
            <person name="Keeling P."/>
            <person name="Hampl V."/>
        </authorList>
    </citation>
    <scope>NUCLEOTIDE SEQUENCE [LARGE SCALE GENOMIC DNA]</scope>
    <source>
        <strain evidence="1">ST1C</strain>
    </source>
</reference>
<dbReference type="AlphaFoldDB" id="A0A5J4WX55"/>
<dbReference type="EMBL" id="SNRW01000852">
    <property type="protein sequence ID" value="KAA6398925.1"/>
    <property type="molecule type" value="Genomic_DNA"/>
</dbReference>
<dbReference type="Proteomes" id="UP000324800">
    <property type="component" value="Unassembled WGS sequence"/>
</dbReference>
<comment type="caution">
    <text evidence="1">The sequence shown here is derived from an EMBL/GenBank/DDBJ whole genome shotgun (WGS) entry which is preliminary data.</text>
</comment>
<evidence type="ECO:0000313" key="2">
    <source>
        <dbReference type="Proteomes" id="UP000324800"/>
    </source>
</evidence>
<protein>
    <submittedName>
        <fullName evidence="1">Uncharacterized protein</fullName>
    </submittedName>
</protein>
<evidence type="ECO:0000313" key="1">
    <source>
        <dbReference type="EMBL" id="KAA6398925.1"/>
    </source>
</evidence>
<proteinExistence type="predicted"/>
<gene>
    <name evidence="1" type="ORF">EZS28_005545</name>
</gene>
<name>A0A5J4WX55_9EUKA</name>
<accession>A0A5J4WX55</accession>
<organism evidence="1 2">
    <name type="scientific">Streblomastix strix</name>
    <dbReference type="NCBI Taxonomy" id="222440"/>
    <lineage>
        <taxon>Eukaryota</taxon>
        <taxon>Metamonada</taxon>
        <taxon>Preaxostyla</taxon>
        <taxon>Oxymonadida</taxon>
        <taxon>Streblomastigidae</taxon>
        <taxon>Streblomastix</taxon>
    </lineage>
</organism>